<evidence type="ECO:0000259" key="9">
    <source>
        <dbReference type="Pfam" id="PF02224"/>
    </source>
</evidence>
<comment type="catalytic activity">
    <reaction evidence="6 8">
        <text>dCMP + ATP = dCDP + ADP</text>
        <dbReference type="Rhea" id="RHEA:25094"/>
        <dbReference type="ChEBI" id="CHEBI:30616"/>
        <dbReference type="ChEBI" id="CHEBI:57566"/>
        <dbReference type="ChEBI" id="CHEBI:58593"/>
        <dbReference type="ChEBI" id="CHEBI:456216"/>
        <dbReference type="EC" id="2.7.4.25"/>
    </reaction>
</comment>
<reference evidence="10 11" key="1">
    <citation type="submission" date="2020-03" db="EMBL/GenBank/DDBJ databases">
        <title>Genomic Encyclopedia of Type Strains, Phase IV (KMG-IV): sequencing the most valuable type-strain genomes for metagenomic binning, comparative biology and taxonomic classification.</title>
        <authorList>
            <person name="Goeker M."/>
        </authorList>
    </citation>
    <scope>NUCLEOTIDE SEQUENCE [LARGE SCALE GENOMIC DNA]</scope>
    <source>
        <strain evidence="10 11">DSM 19867</strain>
    </source>
</reference>
<evidence type="ECO:0000256" key="6">
    <source>
        <dbReference type="ARBA" id="ARBA00047615"/>
    </source>
</evidence>
<keyword evidence="2 8" id="KW-0808">Transferase</keyword>
<dbReference type="NCBIfam" id="TIGR00017">
    <property type="entry name" value="cmk"/>
    <property type="match status" value="1"/>
</dbReference>
<evidence type="ECO:0000313" key="10">
    <source>
        <dbReference type="EMBL" id="NIK90513.1"/>
    </source>
</evidence>
<dbReference type="Pfam" id="PF02224">
    <property type="entry name" value="Cytidylate_kin"/>
    <property type="match status" value="1"/>
</dbReference>
<evidence type="ECO:0000256" key="1">
    <source>
        <dbReference type="ARBA" id="ARBA00009427"/>
    </source>
</evidence>
<comment type="subcellular location">
    <subcellularLocation>
        <location evidence="8">Cytoplasm</location>
    </subcellularLocation>
</comment>
<dbReference type="Gene3D" id="3.40.50.300">
    <property type="entry name" value="P-loop containing nucleotide triphosphate hydrolases"/>
    <property type="match status" value="1"/>
</dbReference>
<proteinExistence type="inferred from homology"/>
<dbReference type="AlphaFoldDB" id="A0A846N4E9"/>
<evidence type="ECO:0000256" key="7">
    <source>
        <dbReference type="ARBA" id="ARBA00048478"/>
    </source>
</evidence>
<evidence type="ECO:0000256" key="5">
    <source>
        <dbReference type="ARBA" id="ARBA00022840"/>
    </source>
</evidence>
<feature type="domain" description="Cytidylate kinase" evidence="9">
    <location>
        <begin position="5"/>
        <end position="202"/>
    </location>
</feature>
<evidence type="ECO:0000256" key="4">
    <source>
        <dbReference type="ARBA" id="ARBA00022777"/>
    </source>
</evidence>
<feature type="binding site" evidence="8">
    <location>
        <begin position="9"/>
        <end position="17"/>
    </location>
    <ligand>
        <name>ATP</name>
        <dbReference type="ChEBI" id="CHEBI:30616"/>
    </ligand>
</feature>
<keyword evidence="3 8" id="KW-0547">Nucleotide-binding</keyword>
<comment type="caution">
    <text evidence="10">The sequence shown here is derived from an EMBL/GenBank/DDBJ whole genome shotgun (WGS) entry which is preliminary data.</text>
</comment>
<organism evidence="10 11">
    <name type="scientific">Rhizomicrobium palustre</name>
    <dbReference type="NCBI Taxonomy" id="189966"/>
    <lineage>
        <taxon>Bacteria</taxon>
        <taxon>Pseudomonadati</taxon>
        <taxon>Pseudomonadota</taxon>
        <taxon>Alphaproteobacteria</taxon>
        <taxon>Micropepsales</taxon>
        <taxon>Micropepsaceae</taxon>
        <taxon>Rhizomicrobium</taxon>
    </lineage>
</organism>
<dbReference type="GO" id="GO:0005737">
    <property type="term" value="C:cytoplasm"/>
    <property type="evidence" value="ECO:0007669"/>
    <property type="project" value="UniProtKB-SubCell"/>
</dbReference>
<dbReference type="GO" id="GO:0036431">
    <property type="term" value="F:dCMP kinase activity"/>
    <property type="evidence" value="ECO:0007669"/>
    <property type="project" value="InterPro"/>
</dbReference>
<dbReference type="HAMAP" id="MF_00238">
    <property type="entry name" value="Cytidyl_kinase_type1"/>
    <property type="match status" value="1"/>
</dbReference>
<evidence type="ECO:0000313" key="11">
    <source>
        <dbReference type="Proteomes" id="UP000570514"/>
    </source>
</evidence>
<dbReference type="InterPro" id="IPR003136">
    <property type="entry name" value="Cytidylate_kin"/>
</dbReference>
<accession>A0A846N4E9</accession>
<dbReference type="InterPro" id="IPR011994">
    <property type="entry name" value="Cytidylate_kinase_dom"/>
</dbReference>
<comment type="catalytic activity">
    <reaction evidence="7 8">
        <text>CMP + ATP = CDP + ADP</text>
        <dbReference type="Rhea" id="RHEA:11600"/>
        <dbReference type="ChEBI" id="CHEBI:30616"/>
        <dbReference type="ChEBI" id="CHEBI:58069"/>
        <dbReference type="ChEBI" id="CHEBI:60377"/>
        <dbReference type="ChEBI" id="CHEBI:456216"/>
        <dbReference type="EC" id="2.7.4.25"/>
    </reaction>
</comment>
<gene>
    <name evidence="8" type="primary">cmk</name>
    <name evidence="10" type="ORF">FHS83_003831</name>
</gene>
<name>A0A846N4E9_9PROT</name>
<dbReference type="GO" id="GO:0005524">
    <property type="term" value="F:ATP binding"/>
    <property type="evidence" value="ECO:0007669"/>
    <property type="project" value="UniProtKB-UniRule"/>
</dbReference>
<keyword evidence="4 8" id="KW-0418">Kinase</keyword>
<dbReference type="EMBL" id="JAASRM010000001">
    <property type="protein sequence ID" value="NIK90513.1"/>
    <property type="molecule type" value="Genomic_DNA"/>
</dbReference>
<evidence type="ECO:0000256" key="3">
    <source>
        <dbReference type="ARBA" id="ARBA00022741"/>
    </source>
</evidence>
<dbReference type="SUPFAM" id="SSF52540">
    <property type="entry name" value="P-loop containing nucleoside triphosphate hydrolases"/>
    <property type="match status" value="1"/>
</dbReference>
<dbReference type="Proteomes" id="UP000570514">
    <property type="component" value="Unassembled WGS sequence"/>
</dbReference>
<sequence>MSIVIAVDGTAASGKGTLAKKLAAHFGFHYLDSGALYRLVALGVAEAGKDPHNEADAVAAAKALNCARCGDPAIRTAEMGVGASIVSAHPAVRTALLDVQRAYAAKAPGAVIDGRDIGTVICPKATAKLFVDATPEVRAHRRWLELAAKGNPPEEAAVLADIISRDERDKSRAVAPLKPAEDAVLLDTTDLGVEAAFAAALAIVEPRIAAAR</sequence>
<dbReference type="GO" id="GO:0006220">
    <property type="term" value="P:pyrimidine nucleotide metabolic process"/>
    <property type="evidence" value="ECO:0007669"/>
    <property type="project" value="UniProtKB-UniRule"/>
</dbReference>
<evidence type="ECO:0000256" key="8">
    <source>
        <dbReference type="HAMAP-Rule" id="MF_00238"/>
    </source>
</evidence>
<keyword evidence="5 8" id="KW-0067">ATP-binding</keyword>
<comment type="similarity">
    <text evidence="1 8">Belongs to the cytidylate kinase family. Type 1 subfamily.</text>
</comment>
<keyword evidence="8" id="KW-0963">Cytoplasm</keyword>
<dbReference type="InterPro" id="IPR027417">
    <property type="entry name" value="P-loop_NTPase"/>
</dbReference>
<dbReference type="EC" id="2.7.4.25" evidence="8"/>
<dbReference type="CDD" id="cd02020">
    <property type="entry name" value="CMPK"/>
    <property type="match status" value="1"/>
</dbReference>
<keyword evidence="11" id="KW-1185">Reference proteome</keyword>
<protein>
    <recommendedName>
        <fullName evidence="8">Cytidylate kinase</fullName>
        <shortName evidence="8">CK</shortName>
        <ecNumber evidence="8">2.7.4.25</ecNumber>
    </recommendedName>
    <alternativeName>
        <fullName evidence="8">Cytidine monophosphate kinase</fullName>
        <shortName evidence="8">CMP kinase</shortName>
    </alternativeName>
</protein>
<evidence type="ECO:0000256" key="2">
    <source>
        <dbReference type="ARBA" id="ARBA00022679"/>
    </source>
</evidence>